<reference evidence="4" key="1">
    <citation type="submission" date="2023-06" db="EMBL/GenBank/DDBJ databases">
        <title>Genome-scale phylogeny and comparative genomics of the fungal order Sordariales.</title>
        <authorList>
            <consortium name="Lawrence Berkeley National Laboratory"/>
            <person name="Hensen N."/>
            <person name="Bonometti L."/>
            <person name="Westerberg I."/>
            <person name="Brannstrom I.O."/>
            <person name="Guillou S."/>
            <person name="Cros-Aarteil S."/>
            <person name="Calhoun S."/>
            <person name="Haridas S."/>
            <person name="Kuo A."/>
            <person name="Mondo S."/>
            <person name="Pangilinan J."/>
            <person name="Riley R."/>
            <person name="Labutti K."/>
            <person name="Andreopoulos B."/>
            <person name="Lipzen A."/>
            <person name="Chen C."/>
            <person name="Yanf M."/>
            <person name="Daum C."/>
            <person name="Ng V."/>
            <person name="Clum A."/>
            <person name="Steindorff A."/>
            <person name="Ohm R."/>
            <person name="Martin F."/>
            <person name="Silar P."/>
            <person name="Natvig D."/>
            <person name="Lalanne C."/>
            <person name="Gautier V."/>
            <person name="Ament-Velasquez S.L."/>
            <person name="Kruys A."/>
            <person name="Hutchinson M.I."/>
            <person name="Powell A.J."/>
            <person name="Barry K."/>
            <person name="Miller A.N."/>
            <person name="Grigoriev I.V."/>
            <person name="Debuchy R."/>
            <person name="Gladieux P."/>
            <person name="Thoren M.H."/>
            <person name="Johannesson H."/>
        </authorList>
    </citation>
    <scope>NUCLEOTIDE SEQUENCE</scope>
    <source>
        <strain evidence="4">SMH4607-1</strain>
    </source>
</reference>
<dbReference type="Gene3D" id="3.30.200.20">
    <property type="entry name" value="Phosphorylase Kinase, domain 1"/>
    <property type="match status" value="1"/>
</dbReference>
<accession>A0AA40DVI8</accession>
<feature type="transmembrane region" description="Helical" evidence="2">
    <location>
        <begin position="549"/>
        <end position="571"/>
    </location>
</feature>
<feature type="compositionally biased region" description="Polar residues" evidence="1">
    <location>
        <begin position="1172"/>
        <end position="1188"/>
    </location>
</feature>
<feature type="region of interest" description="Disordered" evidence="1">
    <location>
        <begin position="1150"/>
        <end position="1247"/>
    </location>
</feature>
<evidence type="ECO:0000313" key="5">
    <source>
        <dbReference type="Proteomes" id="UP001172102"/>
    </source>
</evidence>
<evidence type="ECO:0000259" key="3">
    <source>
        <dbReference type="PROSITE" id="PS50011"/>
    </source>
</evidence>
<keyword evidence="2" id="KW-1133">Transmembrane helix</keyword>
<comment type="caution">
    <text evidence="4">The sequence shown here is derived from an EMBL/GenBank/DDBJ whole genome shotgun (WGS) entry which is preliminary data.</text>
</comment>
<dbReference type="EMBL" id="JAUKUA010000004">
    <property type="protein sequence ID" value="KAK0714741.1"/>
    <property type="molecule type" value="Genomic_DNA"/>
</dbReference>
<evidence type="ECO:0000256" key="1">
    <source>
        <dbReference type="SAM" id="MobiDB-lite"/>
    </source>
</evidence>
<feature type="compositionally biased region" description="Polar residues" evidence="1">
    <location>
        <begin position="1150"/>
        <end position="1162"/>
    </location>
</feature>
<dbReference type="InterPro" id="IPR058257">
    <property type="entry name" value="CorA-like_dom"/>
</dbReference>
<organism evidence="4 5">
    <name type="scientific">Lasiosphaeris hirsuta</name>
    <dbReference type="NCBI Taxonomy" id="260670"/>
    <lineage>
        <taxon>Eukaryota</taxon>
        <taxon>Fungi</taxon>
        <taxon>Dikarya</taxon>
        <taxon>Ascomycota</taxon>
        <taxon>Pezizomycotina</taxon>
        <taxon>Sordariomycetes</taxon>
        <taxon>Sordariomycetidae</taxon>
        <taxon>Sordariales</taxon>
        <taxon>Lasiosphaeriaceae</taxon>
        <taxon>Lasiosphaeris</taxon>
    </lineage>
</organism>
<sequence>MAEINDNTAEFAKCYERSREYPLTVLRTEVFGHTQKSLQTRLNQEGLFHSSHKSLFVRDLHESATEFDRGRPLKSVEDIETLLDPEEKDPWWRFIFLHSKTSRDALGCSKEQLALILTYHQVMPSFLDLVFTFKARQRPLTHALFRHENYLDENTPSLRLTHLGRSGIQIQHAFNLLTVERTDLPEERNQWPLRHASLYHSLDLETGRAVYILLKGNSELARRIKDATETNRHMRGDTRRTPVQSFVASLQVHLIMLEWAVEYWSEYIDSMDEALRTSSVEAKVAPVASVTSPIDLADSFHRRGSSFSKRGNSRALSRQGTMQTVMSRPGTVSRNSQPDILPEESSEPSTPRTPVTPTRSSSRSFSGFLRRASGGLDSRSTFVQGKDDIVEEPNVLIDQLADLEERFSFNELQRLSLTGDEIDRSILALEQSKDVVAQVEEQYRTVVSSHAFETLIGQEKCKTDVAVFFRRVRSILRDLDVHRRRLLDLSRTVANDKNMFESLSQHTSIQTSKAFQLVAQTSSDEMMKWTHKMHEIAVKTKQETLSMHVITIFTLIFLPGTFIATFFSSGVLNWDDDGTLGADYLVRGQAIRLFLSICLPMMAITIACWAVAYGVARRWARRHARDLGLEGYADERGLAPPPEPVPNGGEKSSTGLGIIVNPEPFRKFAEFVADIKANHIGRDLAGNSKNYVPLSALQTYWTPGRISHVLHAFSERLDIDVGAIKRKYLRIFSTLVYTNHDAVRNLQPLFISRNLSDESLPWRDRPSAWPNEKFFSDFFKQITVNQWQFFPLHFRSDQLQDLYVDDECILPIDTPVTIAQSNTTEVQHFDIHDGFNHLDLDEGRPTKKTFVFKVYHGKKHEECYENELRALRRLSVHPSPNVVKFYGSFRQLGSYCLMLEYVDGGNLGEFFASPAPSTVDDVVLFWKNIFQVFSGLDRIHQLMSYNDDEVIKGIHQDIRPENILLMKGPSGSLYDFTPKIADFGLYSRVRTARRASGSMGLDRYGNQRFSSPECCHHTIQRHRGTNMITTSADIFSMGAVLSHTAAWVTGGSKEQLAYFKSRTAYHSTKVLRFQNSGYEGCFHDSIEPLPVVKNQHRRFRECCRASNDDVTPQVLNWVEECMLVPTPKDRSRARVILEKFEQFIDNRCRSSPVTEIPTSPSEVPSALFSPAPVSTPSTPRTSANTPSTGIAPPGTQKQPDDSGSTNDDSTSVQSSANTNGSSASQPQQAGASQSTSAAPTPVPTSGLRISDIQFQSDFGGSKPVGQATADLVGYLEDNLGGRDQFFFIDDSRTMLSDKNTISEGFRALACIAKRLDPNQVELAFASRPRKVHRARWTKKLEKLVKGCEYRGEGHMMEARIGELIDNIITHLPYRVFGVNVNIFARSQVSVYVFTDGDWGDNSGDACGVEKPVRRLIDELKRRRLDRTQVSLHFVRFGDKENGKENLERLDECGREHDMDIVDVKHISTAVVGIMVGPITRTNDDTPG</sequence>
<feature type="transmembrane region" description="Helical" evidence="2">
    <location>
        <begin position="591"/>
        <end position="615"/>
    </location>
</feature>
<keyword evidence="2" id="KW-0812">Transmembrane</keyword>
<dbReference type="Gene3D" id="1.10.510.10">
    <property type="entry name" value="Transferase(Phosphotransferase) domain 1"/>
    <property type="match status" value="1"/>
</dbReference>
<proteinExistence type="predicted"/>
<gene>
    <name evidence="4" type="ORF">B0H67DRAFT_490888</name>
</gene>
<name>A0AA40DVI8_9PEZI</name>
<dbReference type="CDD" id="cd00180">
    <property type="entry name" value="PKc"/>
    <property type="match status" value="1"/>
</dbReference>
<feature type="compositionally biased region" description="Low complexity" evidence="1">
    <location>
        <begin position="1220"/>
        <end position="1246"/>
    </location>
</feature>
<dbReference type="Pfam" id="PF00069">
    <property type="entry name" value="Pkinase"/>
    <property type="match status" value="1"/>
</dbReference>
<dbReference type="InterPro" id="IPR000719">
    <property type="entry name" value="Prot_kinase_dom"/>
</dbReference>
<protein>
    <recommendedName>
        <fullName evidence="3">Protein kinase domain-containing protein</fullName>
    </recommendedName>
</protein>
<dbReference type="GO" id="GO:0005524">
    <property type="term" value="F:ATP binding"/>
    <property type="evidence" value="ECO:0007669"/>
    <property type="project" value="InterPro"/>
</dbReference>
<keyword evidence="5" id="KW-1185">Reference proteome</keyword>
<dbReference type="PANTHER" id="PTHR24359:SF1">
    <property type="entry name" value="INHIBITOR OF NUCLEAR FACTOR KAPPA-B KINASE EPSILON SUBUNIT HOMOLOG 1-RELATED"/>
    <property type="match status" value="1"/>
</dbReference>
<feature type="compositionally biased region" description="Polar residues" evidence="1">
    <location>
        <begin position="305"/>
        <end position="338"/>
    </location>
</feature>
<dbReference type="GO" id="GO:0004674">
    <property type="term" value="F:protein serine/threonine kinase activity"/>
    <property type="evidence" value="ECO:0007669"/>
    <property type="project" value="TreeGrafter"/>
</dbReference>
<feature type="region of interest" description="Disordered" evidence="1">
    <location>
        <begin position="301"/>
        <end position="372"/>
    </location>
</feature>
<dbReference type="PROSITE" id="PS50011">
    <property type="entry name" value="PROTEIN_KINASE_DOM"/>
    <property type="match status" value="1"/>
</dbReference>
<dbReference type="Proteomes" id="UP001172102">
    <property type="component" value="Unassembled WGS sequence"/>
</dbReference>
<dbReference type="PANTHER" id="PTHR24359">
    <property type="entry name" value="SERINE/THREONINE-PROTEIN KINASE SBK1"/>
    <property type="match status" value="1"/>
</dbReference>
<dbReference type="InterPro" id="IPR011009">
    <property type="entry name" value="Kinase-like_dom_sf"/>
</dbReference>
<feature type="compositionally biased region" description="Low complexity" evidence="1">
    <location>
        <begin position="1201"/>
        <end position="1211"/>
    </location>
</feature>
<dbReference type="SMART" id="SM00220">
    <property type="entry name" value="S_TKc"/>
    <property type="match status" value="1"/>
</dbReference>
<feature type="domain" description="Protein kinase" evidence="3">
    <location>
        <begin position="812"/>
        <end position="1144"/>
    </location>
</feature>
<dbReference type="SUPFAM" id="SSF56112">
    <property type="entry name" value="Protein kinase-like (PK-like)"/>
    <property type="match status" value="1"/>
</dbReference>
<dbReference type="Gene3D" id="1.20.58.340">
    <property type="entry name" value="Magnesium transport protein CorA, transmembrane region"/>
    <property type="match status" value="1"/>
</dbReference>
<dbReference type="Pfam" id="PF26616">
    <property type="entry name" value="CorA-like"/>
    <property type="match status" value="1"/>
</dbReference>
<evidence type="ECO:0000313" key="4">
    <source>
        <dbReference type="EMBL" id="KAK0714741.1"/>
    </source>
</evidence>
<feature type="compositionally biased region" description="Low complexity" evidence="1">
    <location>
        <begin position="347"/>
        <end position="364"/>
    </location>
</feature>
<keyword evidence="2" id="KW-0472">Membrane</keyword>
<evidence type="ECO:0000256" key="2">
    <source>
        <dbReference type="SAM" id="Phobius"/>
    </source>
</evidence>